<protein>
    <recommendedName>
        <fullName evidence="1">Reverse transcriptase domain-containing protein</fullName>
    </recommendedName>
</protein>
<dbReference type="EMBL" id="JAWQEG010000835">
    <property type="protein sequence ID" value="KAK3884985.1"/>
    <property type="molecule type" value="Genomic_DNA"/>
</dbReference>
<reference evidence="2" key="1">
    <citation type="submission" date="2023-10" db="EMBL/GenBank/DDBJ databases">
        <title>Genome assemblies of two species of porcelain crab, Petrolisthes cinctipes and Petrolisthes manimaculis (Anomura: Porcellanidae).</title>
        <authorList>
            <person name="Angst P."/>
        </authorList>
    </citation>
    <scope>NUCLEOTIDE SEQUENCE</scope>
    <source>
        <strain evidence="2">PB745_01</strain>
        <tissue evidence="2">Gill</tissue>
    </source>
</reference>
<comment type="caution">
    <text evidence="2">The sequence shown here is derived from an EMBL/GenBank/DDBJ whole genome shotgun (WGS) entry which is preliminary data.</text>
</comment>
<dbReference type="PANTHER" id="PTHR19446">
    <property type="entry name" value="REVERSE TRANSCRIPTASES"/>
    <property type="match status" value="1"/>
</dbReference>
<proteinExistence type="predicted"/>
<dbReference type="AlphaFoldDB" id="A0AAE1G2N2"/>
<dbReference type="Pfam" id="PF00078">
    <property type="entry name" value="RVT_1"/>
    <property type="match status" value="1"/>
</dbReference>
<name>A0AAE1G2N2_PETCI</name>
<organism evidence="2 3">
    <name type="scientific">Petrolisthes cinctipes</name>
    <name type="common">Flat porcelain crab</name>
    <dbReference type="NCBI Taxonomy" id="88211"/>
    <lineage>
        <taxon>Eukaryota</taxon>
        <taxon>Metazoa</taxon>
        <taxon>Ecdysozoa</taxon>
        <taxon>Arthropoda</taxon>
        <taxon>Crustacea</taxon>
        <taxon>Multicrustacea</taxon>
        <taxon>Malacostraca</taxon>
        <taxon>Eumalacostraca</taxon>
        <taxon>Eucarida</taxon>
        <taxon>Decapoda</taxon>
        <taxon>Pleocyemata</taxon>
        <taxon>Anomura</taxon>
        <taxon>Galatheoidea</taxon>
        <taxon>Porcellanidae</taxon>
        <taxon>Petrolisthes</taxon>
    </lineage>
</organism>
<dbReference type="GO" id="GO:0071897">
    <property type="term" value="P:DNA biosynthetic process"/>
    <property type="evidence" value="ECO:0007669"/>
    <property type="project" value="UniProtKB-ARBA"/>
</dbReference>
<sequence length="283" mass="32399">MRKKSKLKKKLALSVNTNNINAIQVQIRKIEDALLLSHAKQKRQEETNAVAAIKKNYKFFFNTPKQEYKISKPDTFFSFNVTNCPSLTTFDITTKDILDAAADLRPNSAAGPDEFPAIVLKRCATQLCIPLQLLWSASLLESVIPDTTRSARITPLYKGRPRSMPKNYRPVALTSHVIKLFEKIVVKNIMNFLEHNTLMNRGQHGFRRCRSCLSQLLEHHTHLLESIEAGLNSDVIYLDFEKAFDKVDGSWHPASQNEKSWHHWQYWTLGACFPIEPNTGCHH</sequence>
<dbReference type="Proteomes" id="UP001286313">
    <property type="component" value="Unassembled WGS sequence"/>
</dbReference>
<dbReference type="SUPFAM" id="SSF56672">
    <property type="entry name" value="DNA/RNA polymerases"/>
    <property type="match status" value="1"/>
</dbReference>
<dbReference type="InterPro" id="IPR043502">
    <property type="entry name" value="DNA/RNA_pol_sf"/>
</dbReference>
<feature type="domain" description="Reverse transcriptase" evidence="1">
    <location>
        <begin position="165"/>
        <end position="249"/>
    </location>
</feature>
<gene>
    <name evidence="2" type="ORF">Pcinc_010828</name>
</gene>
<evidence type="ECO:0000313" key="3">
    <source>
        <dbReference type="Proteomes" id="UP001286313"/>
    </source>
</evidence>
<evidence type="ECO:0000313" key="2">
    <source>
        <dbReference type="EMBL" id="KAK3884985.1"/>
    </source>
</evidence>
<dbReference type="InterPro" id="IPR000477">
    <property type="entry name" value="RT_dom"/>
</dbReference>
<accession>A0AAE1G2N2</accession>
<evidence type="ECO:0000259" key="1">
    <source>
        <dbReference type="Pfam" id="PF00078"/>
    </source>
</evidence>
<keyword evidence="3" id="KW-1185">Reference proteome</keyword>